<protein>
    <recommendedName>
        <fullName evidence="3">Transcriptional regulator</fullName>
    </recommendedName>
</protein>
<dbReference type="Proteomes" id="UP000729290">
    <property type="component" value="Unassembled WGS sequence"/>
</dbReference>
<evidence type="ECO:0000313" key="2">
    <source>
        <dbReference type="Proteomes" id="UP000729290"/>
    </source>
</evidence>
<gene>
    <name evidence="1" type="ORF">H9X83_06840</name>
</gene>
<name>A0ABS2GA15_9FIRM</name>
<reference evidence="1 2" key="1">
    <citation type="journal article" date="2021" name="Sci. Rep.">
        <title>The distribution of antibiotic resistance genes in chicken gut microbiota commensals.</title>
        <authorList>
            <person name="Juricova H."/>
            <person name="Matiasovicova J."/>
            <person name="Kubasova T."/>
            <person name="Cejkova D."/>
            <person name="Rychlik I."/>
        </authorList>
    </citation>
    <scope>NUCLEOTIDE SEQUENCE [LARGE SCALE GENOMIC DNA]</scope>
    <source>
        <strain evidence="1 2">An431b</strain>
    </source>
</reference>
<keyword evidence="2" id="KW-1185">Reference proteome</keyword>
<organism evidence="1 2">
    <name type="scientific">Anaerotignum lactatifermentans</name>
    <dbReference type="NCBI Taxonomy" id="160404"/>
    <lineage>
        <taxon>Bacteria</taxon>
        <taxon>Bacillati</taxon>
        <taxon>Bacillota</taxon>
        <taxon>Clostridia</taxon>
        <taxon>Lachnospirales</taxon>
        <taxon>Anaerotignaceae</taxon>
        <taxon>Anaerotignum</taxon>
    </lineage>
</organism>
<sequence>MKCELCGVDAFISKSEMVVEGDESPDTQTKIFQRLHFQCRNKECTNFEKEIGTKDIQVY</sequence>
<accession>A0ABS2GA15</accession>
<evidence type="ECO:0008006" key="3">
    <source>
        <dbReference type="Google" id="ProtNLM"/>
    </source>
</evidence>
<dbReference type="EMBL" id="JACSNV010000008">
    <property type="protein sequence ID" value="MBM6877875.1"/>
    <property type="molecule type" value="Genomic_DNA"/>
</dbReference>
<dbReference type="RefSeq" id="WP_205132709.1">
    <property type="nucleotide sequence ID" value="NZ_JACSNT010000002.1"/>
</dbReference>
<evidence type="ECO:0000313" key="1">
    <source>
        <dbReference type="EMBL" id="MBM6877875.1"/>
    </source>
</evidence>
<comment type="caution">
    <text evidence="1">The sequence shown here is derived from an EMBL/GenBank/DDBJ whole genome shotgun (WGS) entry which is preliminary data.</text>
</comment>
<proteinExistence type="predicted"/>